<comment type="caution">
    <text evidence="2">The sequence shown here is derived from an EMBL/GenBank/DDBJ whole genome shotgun (WGS) entry which is preliminary data.</text>
</comment>
<gene>
    <name evidence="2" type="ORF">RM531_12245</name>
</gene>
<keyword evidence="1" id="KW-1133">Transmembrane helix</keyword>
<evidence type="ECO:0000256" key="1">
    <source>
        <dbReference type="SAM" id="Phobius"/>
    </source>
</evidence>
<evidence type="ECO:0008006" key="4">
    <source>
        <dbReference type="Google" id="ProtNLM"/>
    </source>
</evidence>
<protein>
    <recommendedName>
        <fullName evidence="4">DUF2909 family protein</fullName>
    </recommendedName>
</protein>
<sequence>MFKLLALIVLLALGGWLIKYQIQMRLRRARGEPMPEQRGPRPITVIGVALIAIYGVFLLWRLIDSMILN</sequence>
<keyword evidence="3" id="KW-1185">Reference proteome</keyword>
<dbReference type="EMBL" id="JAVRHY010000012">
    <property type="protein sequence ID" value="MDT0619247.1"/>
    <property type="molecule type" value="Genomic_DNA"/>
</dbReference>
<accession>A0ABU3BBQ1</accession>
<organism evidence="2 3">
    <name type="scientific">Spectribacter acetivorans</name>
    <dbReference type="NCBI Taxonomy" id="3075603"/>
    <lineage>
        <taxon>Bacteria</taxon>
        <taxon>Pseudomonadati</taxon>
        <taxon>Pseudomonadota</taxon>
        <taxon>Gammaproteobacteria</taxon>
        <taxon>Salinisphaerales</taxon>
        <taxon>Salinisphaeraceae</taxon>
        <taxon>Spectribacter</taxon>
    </lineage>
</organism>
<reference evidence="2 3" key="1">
    <citation type="submission" date="2023-09" db="EMBL/GenBank/DDBJ databases">
        <authorList>
            <person name="Rey-Velasco X."/>
        </authorList>
    </citation>
    <scope>NUCLEOTIDE SEQUENCE [LARGE SCALE GENOMIC DNA]</scope>
    <source>
        <strain evidence="2 3">P385</strain>
    </source>
</reference>
<feature type="transmembrane region" description="Helical" evidence="1">
    <location>
        <begin position="43"/>
        <end position="63"/>
    </location>
</feature>
<keyword evidence="1" id="KW-0472">Membrane</keyword>
<dbReference type="RefSeq" id="WP_311659615.1">
    <property type="nucleotide sequence ID" value="NZ_JAVRHY010000012.1"/>
</dbReference>
<evidence type="ECO:0000313" key="3">
    <source>
        <dbReference type="Proteomes" id="UP001259982"/>
    </source>
</evidence>
<keyword evidence="1" id="KW-0812">Transmembrane</keyword>
<dbReference type="Proteomes" id="UP001259982">
    <property type="component" value="Unassembled WGS sequence"/>
</dbReference>
<evidence type="ECO:0000313" key="2">
    <source>
        <dbReference type="EMBL" id="MDT0619247.1"/>
    </source>
</evidence>
<name>A0ABU3BBQ1_9GAMM</name>
<proteinExistence type="predicted"/>